<dbReference type="STRING" id="661478.OP10G_4622"/>
<sequence length="95" mass="10868">MNQEFYKKLVDLYAGRELPSDLEDQMEFAAFGDSELSHDMTTLRRTVDTLRADSGPEFSEESYQRVLMKLYARGANIEPKAAAPVHLQYHLPMQG</sequence>
<proteinExistence type="predicted"/>
<dbReference type="EMBL" id="CP007139">
    <property type="protein sequence ID" value="AIE87990.1"/>
    <property type="molecule type" value="Genomic_DNA"/>
</dbReference>
<dbReference type="KEGG" id="fgi:OP10G_4622"/>
<keyword evidence="2" id="KW-1185">Reference proteome</keyword>
<evidence type="ECO:0000313" key="1">
    <source>
        <dbReference type="EMBL" id="AIE87990.1"/>
    </source>
</evidence>
<gene>
    <name evidence="1" type="ORF">OP10G_4622</name>
</gene>
<organism evidence="1 2">
    <name type="scientific">Fimbriimonas ginsengisoli Gsoil 348</name>
    <dbReference type="NCBI Taxonomy" id="661478"/>
    <lineage>
        <taxon>Bacteria</taxon>
        <taxon>Bacillati</taxon>
        <taxon>Armatimonadota</taxon>
        <taxon>Fimbriimonadia</taxon>
        <taxon>Fimbriimonadales</taxon>
        <taxon>Fimbriimonadaceae</taxon>
        <taxon>Fimbriimonas</taxon>
    </lineage>
</organism>
<dbReference type="OrthoDB" id="9814726at2"/>
<protein>
    <submittedName>
        <fullName evidence="1">Uncharacterized protein</fullName>
    </submittedName>
</protein>
<dbReference type="HOGENOM" id="CLU_2368698_0_0_0"/>
<evidence type="ECO:0000313" key="2">
    <source>
        <dbReference type="Proteomes" id="UP000027982"/>
    </source>
</evidence>
<dbReference type="RefSeq" id="WP_025228139.1">
    <property type="nucleotide sequence ID" value="NZ_CP007139.1"/>
</dbReference>
<dbReference type="Proteomes" id="UP000027982">
    <property type="component" value="Chromosome"/>
</dbReference>
<reference evidence="1 2" key="1">
    <citation type="journal article" date="2014" name="PLoS ONE">
        <title>The first complete genome sequence of the class fimbriimonadia in the phylum armatimonadetes.</title>
        <authorList>
            <person name="Hu Z.Y."/>
            <person name="Wang Y.Z."/>
            <person name="Im W.T."/>
            <person name="Wang S.Y."/>
            <person name="Zhao G.P."/>
            <person name="Zheng H.J."/>
            <person name="Quan Z.X."/>
        </authorList>
    </citation>
    <scope>NUCLEOTIDE SEQUENCE [LARGE SCALE GENOMIC DNA]</scope>
    <source>
        <strain evidence="1">Gsoil 348</strain>
    </source>
</reference>
<accession>A0A068NYB5</accession>
<dbReference type="AlphaFoldDB" id="A0A068NYB5"/>
<name>A0A068NYB5_FIMGI</name>